<name>A0A1F5KNN9_9BACT</name>
<gene>
    <name evidence="3" type="ORF">A3B45_01615</name>
</gene>
<dbReference type="Pfam" id="PF01541">
    <property type="entry name" value="GIY-YIG"/>
    <property type="match status" value="1"/>
</dbReference>
<reference evidence="3 4" key="1">
    <citation type="journal article" date="2016" name="Nat. Commun.">
        <title>Thousands of microbial genomes shed light on interconnected biogeochemical processes in an aquifer system.</title>
        <authorList>
            <person name="Anantharaman K."/>
            <person name="Brown C.T."/>
            <person name="Hug L.A."/>
            <person name="Sharon I."/>
            <person name="Castelle C.J."/>
            <person name="Probst A.J."/>
            <person name="Thomas B.C."/>
            <person name="Singh A."/>
            <person name="Wilkins M.J."/>
            <person name="Karaoz U."/>
            <person name="Brodie E.L."/>
            <person name="Williams K.H."/>
            <person name="Hubbard S.S."/>
            <person name="Banfield J.F."/>
        </authorList>
    </citation>
    <scope>NUCLEOTIDE SEQUENCE [LARGE SCALE GENOMIC DNA]</scope>
</reference>
<protein>
    <recommendedName>
        <fullName evidence="2">GIY-YIG domain-containing protein</fullName>
    </recommendedName>
</protein>
<comment type="similarity">
    <text evidence="1">Belongs to the UPF0213 family.</text>
</comment>
<evidence type="ECO:0000313" key="4">
    <source>
        <dbReference type="Proteomes" id="UP000178565"/>
    </source>
</evidence>
<dbReference type="PANTHER" id="PTHR34477">
    <property type="entry name" value="UPF0213 PROTEIN YHBQ"/>
    <property type="match status" value="1"/>
</dbReference>
<dbReference type="STRING" id="1797785.A3B45_01615"/>
<proteinExistence type="inferred from homology"/>
<dbReference type="InterPro" id="IPR000305">
    <property type="entry name" value="GIY-YIG_endonuc"/>
</dbReference>
<accession>A0A1F5KNN9</accession>
<dbReference type="InterPro" id="IPR050190">
    <property type="entry name" value="UPF0213_domain"/>
</dbReference>
<dbReference type="Gene3D" id="3.40.1440.10">
    <property type="entry name" value="GIY-YIG endonuclease"/>
    <property type="match status" value="1"/>
</dbReference>
<dbReference type="InterPro" id="IPR035901">
    <property type="entry name" value="GIY-YIG_endonuc_sf"/>
</dbReference>
<organism evidence="3 4">
    <name type="scientific">Candidatus Daviesbacteria bacterium RIFCSPLOWO2_01_FULL_39_12</name>
    <dbReference type="NCBI Taxonomy" id="1797785"/>
    <lineage>
        <taxon>Bacteria</taxon>
        <taxon>Candidatus Daviesiibacteriota</taxon>
    </lineage>
</organism>
<dbReference type="SUPFAM" id="SSF82771">
    <property type="entry name" value="GIY-YIG endonuclease"/>
    <property type="match status" value="1"/>
</dbReference>
<dbReference type="CDD" id="cd10449">
    <property type="entry name" value="GIY-YIG_SLX1_like"/>
    <property type="match status" value="1"/>
</dbReference>
<evidence type="ECO:0000259" key="2">
    <source>
        <dbReference type="PROSITE" id="PS50164"/>
    </source>
</evidence>
<comment type="caution">
    <text evidence="3">The sequence shown here is derived from an EMBL/GenBank/DDBJ whole genome shotgun (WGS) entry which is preliminary data.</text>
</comment>
<evidence type="ECO:0000256" key="1">
    <source>
        <dbReference type="ARBA" id="ARBA00007435"/>
    </source>
</evidence>
<dbReference type="Proteomes" id="UP000178565">
    <property type="component" value="Unassembled WGS sequence"/>
</dbReference>
<dbReference type="PANTHER" id="PTHR34477:SF1">
    <property type="entry name" value="UPF0213 PROTEIN YHBQ"/>
    <property type="match status" value="1"/>
</dbReference>
<dbReference type="EMBL" id="MFDM01000024">
    <property type="protein sequence ID" value="OGE42480.1"/>
    <property type="molecule type" value="Genomic_DNA"/>
</dbReference>
<dbReference type="PROSITE" id="PS50164">
    <property type="entry name" value="GIY_YIG"/>
    <property type="match status" value="1"/>
</dbReference>
<evidence type="ECO:0000313" key="3">
    <source>
        <dbReference type="EMBL" id="OGE42480.1"/>
    </source>
</evidence>
<feature type="domain" description="GIY-YIG" evidence="2">
    <location>
        <begin position="1"/>
        <end position="75"/>
    </location>
</feature>
<sequence length="80" mass="9339">MYYVYVLRSLKTGEFYKGLTANLNQRLKAHLGGKTKSTKIRLPVELMHVEICETRTEARKLEKYFKSGFGRELIEEIAQN</sequence>
<dbReference type="AlphaFoldDB" id="A0A1F5KNN9"/>